<dbReference type="AlphaFoldDB" id="A0A8S1QFG3"/>
<dbReference type="PROSITE" id="PS51294">
    <property type="entry name" value="HTH_MYB"/>
    <property type="match status" value="2"/>
</dbReference>
<feature type="domain" description="HTH myb-type" evidence="2">
    <location>
        <begin position="53"/>
        <end position="107"/>
    </location>
</feature>
<keyword evidence="4" id="KW-1185">Reference proteome</keyword>
<evidence type="ECO:0000313" key="4">
    <source>
        <dbReference type="Proteomes" id="UP000692954"/>
    </source>
</evidence>
<organism evidence="3 4">
    <name type="scientific">Paramecium sonneborni</name>
    <dbReference type="NCBI Taxonomy" id="65129"/>
    <lineage>
        <taxon>Eukaryota</taxon>
        <taxon>Sar</taxon>
        <taxon>Alveolata</taxon>
        <taxon>Ciliophora</taxon>
        <taxon>Intramacronucleata</taxon>
        <taxon>Oligohymenophorea</taxon>
        <taxon>Peniculida</taxon>
        <taxon>Parameciidae</taxon>
        <taxon>Paramecium</taxon>
    </lineage>
</organism>
<comment type="caution">
    <text evidence="3">The sequence shown here is derived from an EMBL/GenBank/DDBJ whole genome shotgun (WGS) entry which is preliminary data.</text>
</comment>
<dbReference type="GO" id="GO:0005634">
    <property type="term" value="C:nucleus"/>
    <property type="evidence" value="ECO:0007669"/>
    <property type="project" value="TreeGrafter"/>
</dbReference>
<dbReference type="CDD" id="cd00167">
    <property type="entry name" value="SANT"/>
    <property type="match status" value="2"/>
</dbReference>
<reference evidence="3" key="1">
    <citation type="submission" date="2021-01" db="EMBL/GenBank/DDBJ databases">
        <authorList>
            <consortium name="Genoscope - CEA"/>
            <person name="William W."/>
        </authorList>
    </citation>
    <scope>NUCLEOTIDE SEQUENCE</scope>
</reference>
<dbReference type="InterPro" id="IPR017930">
    <property type="entry name" value="Myb_dom"/>
</dbReference>
<dbReference type="PANTHER" id="PTHR45614">
    <property type="entry name" value="MYB PROTEIN-RELATED"/>
    <property type="match status" value="1"/>
</dbReference>
<dbReference type="EMBL" id="CAJJDN010000103">
    <property type="protein sequence ID" value="CAD8113330.1"/>
    <property type="molecule type" value="Genomic_DNA"/>
</dbReference>
<dbReference type="InterPro" id="IPR001005">
    <property type="entry name" value="SANT/Myb"/>
</dbReference>
<dbReference type="InterPro" id="IPR050560">
    <property type="entry name" value="MYB_TF"/>
</dbReference>
<dbReference type="PROSITE" id="PS50090">
    <property type="entry name" value="MYB_LIKE"/>
    <property type="match status" value="2"/>
</dbReference>
<evidence type="ECO:0008006" key="5">
    <source>
        <dbReference type="Google" id="ProtNLM"/>
    </source>
</evidence>
<dbReference type="Proteomes" id="UP000692954">
    <property type="component" value="Unassembled WGS sequence"/>
</dbReference>
<protein>
    <recommendedName>
        <fullName evidence="5">Myb-like DNA-binding domain protein</fullName>
    </recommendedName>
</protein>
<accession>A0A8S1QFG3</accession>
<feature type="domain" description="Myb-like" evidence="1">
    <location>
        <begin position="53"/>
        <end position="103"/>
    </location>
</feature>
<dbReference type="SMART" id="SM00717">
    <property type="entry name" value="SANT"/>
    <property type="match status" value="2"/>
</dbReference>
<dbReference type="PANTHER" id="PTHR45614:SF276">
    <property type="entry name" value="CHROMOSOME UNDETERMINED SCAFFOLD_121, WHOLE GENOME SHOTGUN SEQUENCE"/>
    <property type="match status" value="1"/>
</dbReference>
<feature type="domain" description="Myb-like" evidence="1">
    <location>
        <begin position="1"/>
        <end position="52"/>
    </location>
</feature>
<proteinExistence type="predicted"/>
<sequence>MQRKNWQQEEDHALLKNCELLHYDWKRVSKNMNLMGFKRSGKSCKERFQNQLNPHINKDQWTQNEIEKLFELQIKYGNKWRIIAKEFPNRTDGLIKNYFYSLVRKVLRRLSKTVNRNKNGSKMTKNLKPSVISSIFCANLNETQNLIVNSEFANLFRNIIFKYKNFNMSQSIDNDDIGKIKIIFLTLQKLNESYNYDNKKKVETKINQKQQKLNRKQISANFNAIIINKINNQLPVFTTHLYPIEKLFKRQQHSLYPPPQTNLQHKLSLNIQNMDQTFSFSALPLKTQQQYLFYHQIPQYFYSLNLNAQIFQQQSIKNMYNSYHQESNQVKEEKEE</sequence>
<evidence type="ECO:0000259" key="2">
    <source>
        <dbReference type="PROSITE" id="PS51294"/>
    </source>
</evidence>
<dbReference type="Pfam" id="PF13921">
    <property type="entry name" value="Myb_DNA-bind_6"/>
    <property type="match status" value="1"/>
</dbReference>
<name>A0A8S1QFG3_9CILI</name>
<evidence type="ECO:0000313" key="3">
    <source>
        <dbReference type="EMBL" id="CAD8113330.1"/>
    </source>
</evidence>
<feature type="domain" description="HTH myb-type" evidence="2">
    <location>
        <begin position="1"/>
        <end position="52"/>
    </location>
</feature>
<dbReference type="OrthoDB" id="2143914at2759"/>
<gene>
    <name evidence="3" type="ORF">PSON_ATCC_30995.1.T1030067</name>
</gene>
<dbReference type="GO" id="GO:0000978">
    <property type="term" value="F:RNA polymerase II cis-regulatory region sequence-specific DNA binding"/>
    <property type="evidence" value="ECO:0007669"/>
    <property type="project" value="TreeGrafter"/>
</dbReference>
<dbReference type="GO" id="GO:0000981">
    <property type="term" value="F:DNA-binding transcription factor activity, RNA polymerase II-specific"/>
    <property type="evidence" value="ECO:0007669"/>
    <property type="project" value="TreeGrafter"/>
</dbReference>
<evidence type="ECO:0000259" key="1">
    <source>
        <dbReference type="PROSITE" id="PS50090"/>
    </source>
</evidence>